<evidence type="ECO:0000256" key="4">
    <source>
        <dbReference type="ARBA" id="ARBA00022692"/>
    </source>
</evidence>
<evidence type="ECO:0000256" key="1">
    <source>
        <dbReference type="ARBA" id="ARBA00004651"/>
    </source>
</evidence>
<evidence type="ECO:0000256" key="5">
    <source>
        <dbReference type="ARBA" id="ARBA00022989"/>
    </source>
</evidence>
<feature type="transmembrane region" description="Helical" evidence="7">
    <location>
        <begin position="73"/>
        <end position="92"/>
    </location>
</feature>
<comment type="similarity">
    <text evidence="2 7">Belongs to the UPF0056 (MarC) family.</text>
</comment>
<feature type="transmembrane region" description="Helical" evidence="7">
    <location>
        <begin position="164"/>
        <end position="189"/>
    </location>
</feature>
<evidence type="ECO:0000256" key="6">
    <source>
        <dbReference type="ARBA" id="ARBA00023136"/>
    </source>
</evidence>
<evidence type="ECO:0000256" key="7">
    <source>
        <dbReference type="RuleBase" id="RU362048"/>
    </source>
</evidence>
<protein>
    <recommendedName>
        <fullName evidence="7">UPF0056 membrane protein</fullName>
    </recommendedName>
</protein>
<dbReference type="Pfam" id="PF01914">
    <property type="entry name" value="MarC"/>
    <property type="match status" value="1"/>
</dbReference>
<feature type="transmembrane region" description="Helical" evidence="7">
    <location>
        <begin position="6"/>
        <end position="27"/>
    </location>
</feature>
<evidence type="ECO:0000313" key="8">
    <source>
        <dbReference type="EMBL" id="MCZ0862339.1"/>
    </source>
</evidence>
<organism evidence="8 9">
    <name type="scientific">Methanocorpusculum vombati</name>
    <dbReference type="NCBI Taxonomy" id="3002864"/>
    <lineage>
        <taxon>Archaea</taxon>
        <taxon>Methanobacteriati</taxon>
        <taxon>Methanobacteriota</taxon>
        <taxon>Stenosarchaea group</taxon>
        <taxon>Methanomicrobia</taxon>
        <taxon>Methanomicrobiales</taxon>
        <taxon>Methanocorpusculaceae</taxon>
        <taxon>Methanocorpusculum</taxon>
    </lineage>
</organism>
<keyword evidence="5 7" id="KW-1133">Transmembrane helix</keyword>
<proteinExistence type="inferred from homology"/>
<evidence type="ECO:0000256" key="3">
    <source>
        <dbReference type="ARBA" id="ARBA00022475"/>
    </source>
</evidence>
<keyword evidence="9" id="KW-1185">Reference proteome</keyword>
<feature type="transmembrane region" description="Helical" evidence="7">
    <location>
        <begin position="104"/>
        <end position="122"/>
    </location>
</feature>
<dbReference type="PANTHER" id="PTHR33508">
    <property type="entry name" value="UPF0056 MEMBRANE PROTEIN YHCE"/>
    <property type="match status" value="1"/>
</dbReference>
<dbReference type="InterPro" id="IPR002771">
    <property type="entry name" value="Multi_antbiot-R_MarC"/>
</dbReference>
<evidence type="ECO:0000313" key="9">
    <source>
        <dbReference type="Proteomes" id="UP001141336"/>
    </source>
</evidence>
<gene>
    <name evidence="8" type="ORF">O0S09_03595</name>
</gene>
<keyword evidence="4 7" id="KW-0812">Transmembrane</keyword>
<keyword evidence="3" id="KW-1003">Cell membrane</keyword>
<dbReference type="PANTHER" id="PTHR33508:SF1">
    <property type="entry name" value="UPF0056 MEMBRANE PROTEIN YHCE"/>
    <property type="match status" value="1"/>
</dbReference>
<dbReference type="RefSeq" id="WP_268922581.1">
    <property type="nucleotide sequence ID" value="NZ_JAPTGC010000004.1"/>
</dbReference>
<comment type="caution">
    <text evidence="8">The sequence shown here is derived from an EMBL/GenBank/DDBJ whole genome shotgun (WGS) entry which is preliminary data.</text>
</comment>
<dbReference type="EMBL" id="JAPTGC010000004">
    <property type="protein sequence ID" value="MCZ0862339.1"/>
    <property type="molecule type" value="Genomic_DNA"/>
</dbReference>
<sequence length="192" mass="20733">MEFIAVVIMLFLVESALWNLPVFQVLTQHLTPEQYTREALVAVIITFILMMLTALGGQYVLDILGVSLEGINIGGGIIILYMGFQMIVGHEFGDECTITPGNAGVKFAVPFLFGTGVCSIILTHTQAIGVIPMILAIGLINIISFVIIMFGIRILRKLGSFLNLLITLSGLYIVVVGTESIMAGVRVFLGIS</sequence>
<accession>A0ABT4ILW7</accession>
<keyword evidence="6 7" id="KW-0472">Membrane</keyword>
<feature type="transmembrane region" description="Helical" evidence="7">
    <location>
        <begin position="128"/>
        <end position="152"/>
    </location>
</feature>
<reference evidence="8" key="1">
    <citation type="submission" date="2022-12" db="EMBL/GenBank/DDBJ databases">
        <title>Isolation and characterisation of novel Methanocorpusculum spp. from native Australian herbivores indicates the genus is ancestrally host-associated.</title>
        <authorList>
            <person name="Volmer J.G."/>
            <person name="Soo R.M."/>
            <person name="Evans P.N."/>
            <person name="Hoedt E.C."/>
            <person name="Astorga Alsina A.L."/>
            <person name="Woodcroft B.J."/>
            <person name="Tyson G.W."/>
            <person name="Hugenholtz P."/>
            <person name="Morrison M."/>
        </authorList>
    </citation>
    <scope>NUCLEOTIDE SEQUENCE</scope>
    <source>
        <strain evidence="8">CW153</strain>
    </source>
</reference>
<name>A0ABT4ILW7_9EURY</name>
<feature type="transmembrane region" description="Helical" evidence="7">
    <location>
        <begin position="39"/>
        <end position="61"/>
    </location>
</feature>
<comment type="subcellular location">
    <subcellularLocation>
        <location evidence="1 7">Cell membrane</location>
        <topology evidence="1 7">Multi-pass membrane protein</topology>
    </subcellularLocation>
</comment>
<dbReference type="Proteomes" id="UP001141336">
    <property type="component" value="Unassembled WGS sequence"/>
</dbReference>
<evidence type="ECO:0000256" key="2">
    <source>
        <dbReference type="ARBA" id="ARBA00009784"/>
    </source>
</evidence>